<dbReference type="OrthoDB" id="4456803at2759"/>
<dbReference type="EMBL" id="ML976687">
    <property type="protein sequence ID" value="KAF1972344.1"/>
    <property type="molecule type" value="Genomic_DNA"/>
</dbReference>
<name>A0A6A5V5K5_9PLEO</name>
<dbReference type="AlphaFoldDB" id="A0A6A5V5K5"/>
<sequence>MTGLMLFCIAEESISFVRKVANHDYGLGVTDAYFLAETEDHFDSPEFFRHNLDPDDAFSPDLIGASEEDCQEWLLGYQYQVNFIDHGILFIADDRSARDETLLAKVYSREPMVYDLDGGGRGRCCRRKRILGTSSASGMRRRGCCIL</sequence>
<protein>
    <submittedName>
        <fullName evidence="1">Uncharacterized protein</fullName>
    </submittedName>
</protein>
<proteinExistence type="predicted"/>
<reference evidence="1" key="1">
    <citation type="journal article" date="2020" name="Stud. Mycol.">
        <title>101 Dothideomycetes genomes: a test case for predicting lifestyles and emergence of pathogens.</title>
        <authorList>
            <person name="Haridas S."/>
            <person name="Albert R."/>
            <person name="Binder M."/>
            <person name="Bloem J."/>
            <person name="Labutti K."/>
            <person name="Salamov A."/>
            <person name="Andreopoulos B."/>
            <person name="Baker S."/>
            <person name="Barry K."/>
            <person name="Bills G."/>
            <person name="Bluhm B."/>
            <person name="Cannon C."/>
            <person name="Castanera R."/>
            <person name="Culley D."/>
            <person name="Daum C."/>
            <person name="Ezra D."/>
            <person name="Gonzalez J."/>
            <person name="Henrissat B."/>
            <person name="Kuo A."/>
            <person name="Liang C."/>
            <person name="Lipzen A."/>
            <person name="Lutzoni F."/>
            <person name="Magnuson J."/>
            <person name="Mondo S."/>
            <person name="Nolan M."/>
            <person name="Ohm R."/>
            <person name="Pangilinan J."/>
            <person name="Park H.-J."/>
            <person name="Ramirez L."/>
            <person name="Alfaro M."/>
            <person name="Sun H."/>
            <person name="Tritt A."/>
            <person name="Yoshinaga Y."/>
            <person name="Zwiers L.-H."/>
            <person name="Turgeon B."/>
            <person name="Goodwin S."/>
            <person name="Spatafora J."/>
            <person name="Crous P."/>
            <person name="Grigoriev I."/>
        </authorList>
    </citation>
    <scope>NUCLEOTIDE SEQUENCE</scope>
    <source>
        <strain evidence="1">CBS 107.79</strain>
    </source>
</reference>
<evidence type="ECO:0000313" key="2">
    <source>
        <dbReference type="Proteomes" id="UP000800036"/>
    </source>
</evidence>
<accession>A0A6A5V5K5</accession>
<keyword evidence="2" id="KW-1185">Reference proteome</keyword>
<evidence type="ECO:0000313" key="1">
    <source>
        <dbReference type="EMBL" id="KAF1972344.1"/>
    </source>
</evidence>
<gene>
    <name evidence="1" type="ORF">BU23DRAFT_555142</name>
</gene>
<feature type="non-terminal residue" evidence="1">
    <location>
        <position position="147"/>
    </location>
</feature>
<organism evidence="1 2">
    <name type="scientific">Bimuria novae-zelandiae CBS 107.79</name>
    <dbReference type="NCBI Taxonomy" id="1447943"/>
    <lineage>
        <taxon>Eukaryota</taxon>
        <taxon>Fungi</taxon>
        <taxon>Dikarya</taxon>
        <taxon>Ascomycota</taxon>
        <taxon>Pezizomycotina</taxon>
        <taxon>Dothideomycetes</taxon>
        <taxon>Pleosporomycetidae</taxon>
        <taxon>Pleosporales</taxon>
        <taxon>Massarineae</taxon>
        <taxon>Didymosphaeriaceae</taxon>
        <taxon>Bimuria</taxon>
    </lineage>
</organism>
<dbReference type="Proteomes" id="UP000800036">
    <property type="component" value="Unassembled WGS sequence"/>
</dbReference>